<protein>
    <recommendedName>
        <fullName evidence="4">Amino acid transporter transmembrane domain-containing protein</fullName>
    </recommendedName>
</protein>
<dbReference type="PANTHER" id="PTHR16189">
    <property type="entry name" value="TRANSMEMBRANE PROTEIN 104-RELATED"/>
    <property type="match status" value="1"/>
</dbReference>
<organism evidence="2 3">
    <name type="scientific">Rhizoclosmatium globosum</name>
    <dbReference type="NCBI Taxonomy" id="329046"/>
    <lineage>
        <taxon>Eukaryota</taxon>
        <taxon>Fungi</taxon>
        <taxon>Fungi incertae sedis</taxon>
        <taxon>Chytridiomycota</taxon>
        <taxon>Chytridiomycota incertae sedis</taxon>
        <taxon>Chytridiomycetes</taxon>
        <taxon>Chytridiales</taxon>
        <taxon>Chytriomycetaceae</taxon>
        <taxon>Rhizoclosmatium</taxon>
    </lineage>
</organism>
<gene>
    <name evidence="2" type="ORF">BCR33DRAFT_721915</name>
</gene>
<proteinExistence type="predicted"/>
<evidence type="ECO:0000256" key="1">
    <source>
        <dbReference type="SAM" id="Phobius"/>
    </source>
</evidence>
<keyword evidence="1" id="KW-0472">Membrane</keyword>
<comment type="caution">
    <text evidence="2">The sequence shown here is derived from an EMBL/GenBank/DDBJ whole genome shotgun (WGS) entry which is preliminary data.</text>
</comment>
<evidence type="ECO:0008006" key="4">
    <source>
        <dbReference type="Google" id="ProtNLM"/>
    </source>
</evidence>
<feature type="transmembrane region" description="Helical" evidence="1">
    <location>
        <begin position="288"/>
        <end position="311"/>
    </location>
</feature>
<feature type="transmembrane region" description="Helical" evidence="1">
    <location>
        <begin position="323"/>
        <end position="345"/>
    </location>
</feature>
<feature type="transmembrane region" description="Helical" evidence="1">
    <location>
        <begin position="18"/>
        <end position="40"/>
    </location>
</feature>
<feature type="transmembrane region" description="Helical" evidence="1">
    <location>
        <begin position="61"/>
        <end position="91"/>
    </location>
</feature>
<feature type="transmembrane region" description="Helical" evidence="1">
    <location>
        <begin position="243"/>
        <end position="268"/>
    </location>
</feature>
<feature type="transmembrane region" description="Helical" evidence="1">
    <location>
        <begin position="209"/>
        <end position="231"/>
    </location>
</feature>
<dbReference type="Proteomes" id="UP000193642">
    <property type="component" value="Unassembled WGS sequence"/>
</dbReference>
<feature type="transmembrane region" description="Helical" evidence="1">
    <location>
        <begin position="169"/>
        <end position="189"/>
    </location>
</feature>
<sequence>MTGIGMIQTSLVFQQSGWLPVTLFFALFMVISSLCALFMVEAMQAIPGNRYFQGHVEFGTLINFYFGSTAHMIGQFSLYGALEVIAVGSIIQSSQTMDNLLIDIFGRTCGVSMGITSGSNATALSWFCVDSHGDSISPFGNEYMILTQGLLIVAIVIIPQCIVPLSEVLWIQVICFGVTLCVFLEWIVASCVNGLHMEYVPVMHGQVSGYAGLVGTVMLNYAFVQTVPSWVNVRRPDVNIQQSIWISSFAGFVCYILTGLLPALAYLIPEGSNLIAVLTTNGGMVNKVFGYLFSLMVLMMSVPVLLIVAKLNLDQNFEMQSGVSTFLAQVVPWILCIPFLTGTYLTEINNWGSLVFVSVANFVVPLLIYLRAVEFRKS</sequence>
<keyword evidence="1" id="KW-0812">Transmembrane</keyword>
<dbReference type="STRING" id="329046.A0A1Y2BPL9"/>
<dbReference type="PANTHER" id="PTHR16189:SF3">
    <property type="entry name" value="AMINO ACID TRANSPORTER TRANSMEMBRANE DOMAIN-CONTAINING PROTEIN"/>
    <property type="match status" value="1"/>
</dbReference>
<dbReference type="AlphaFoldDB" id="A0A1Y2BPL9"/>
<feature type="transmembrane region" description="Helical" evidence="1">
    <location>
        <begin position="143"/>
        <end position="162"/>
    </location>
</feature>
<name>A0A1Y2BPL9_9FUNG</name>
<feature type="transmembrane region" description="Helical" evidence="1">
    <location>
        <begin position="351"/>
        <end position="370"/>
    </location>
</feature>
<keyword evidence="1" id="KW-1133">Transmembrane helix</keyword>
<reference evidence="2 3" key="1">
    <citation type="submission" date="2016-07" db="EMBL/GenBank/DDBJ databases">
        <title>Pervasive Adenine N6-methylation of Active Genes in Fungi.</title>
        <authorList>
            <consortium name="DOE Joint Genome Institute"/>
            <person name="Mondo S.J."/>
            <person name="Dannebaum R.O."/>
            <person name="Kuo R.C."/>
            <person name="Labutti K."/>
            <person name="Haridas S."/>
            <person name="Kuo A."/>
            <person name="Salamov A."/>
            <person name="Ahrendt S.R."/>
            <person name="Lipzen A."/>
            <person name="Sullivan W."/>
            <person name="Andreopoulos W.B."/>
            <person name="Clum A."/>
            <person name="Lindquist E."/>
            <person name="Daum C."/>
            <person name="Ramamoorthy G.K."/>
            <person name="Gryganskyi A."/>
            <person name="Culley D."/>
            <person name="Magnuson J.K."/>
            <person name="James T.Y."/>
            <person name="O'Malley M.A."/>
            <person name="Stajich J.E."/>
            <person name="Spatafora J.W."/>
            <person name="Visel A."/>
            <person name="Grigoriev I.V."/>
        </authorList>
    </citation>
    <scope>NUCLEOTIDE SEQUENCE [LARGE SCALE GENOMIC DNA]</scope>
    <source>
        <strain evidence="2 3">JEL800</strain>
    </source>
</reference>
<dbReference type="EMBL" id="MCGO01000054">
    <property type="protein sequence ID" value="ORY36698.1"/>
    <property type="molecule type" value="Genomic_DNA"/>
</dbReference>
<evidence type="ECO:0000313" key="2">
    <source>
        <dbReference type="EMBL" id="ORY36698.1"/>
    </source>
</evidence>
<evidence type="ECO:0000313" key="3">
    <source>
        <dbReference type="Proteomes" id="UP000193642"/>
    </source>
</evidence>
<keyword evidence="3" id="KW-1185">Reference proteome</keyword>
<accession>A0A1Y2BPL9</accession>
<dbReference type="OrthoDB" id="294541at2759"/>